<dbReference type="PANTHER" id="PTHR42680:SF3">
    <property type="entry name" value="DCTP DEAMINASE"/>
    <property type="match status" value="1"/>
</dbReference>
<feature type="site" description="Important for bifunctional activity" evidence="3">
    <location>
        <begin position="119"/>
        <end position="120"/>
    </location>
</feature>
<feature type="binding site" evidence="3">
    <location>
        <position position="122"/>
    </location>
    <ligand>
        <name>dCTP</name>
        <dbReference type="ChEBI" id="CHEBI:61481"/>
    </ligand>
</feature>
<name>A0ABS5QKZ4_9BACT</name>
<gene>
    <name evidence="3" type="primary">dcd</name>
    <name evidence="4" type="ORF">VAMP_30n13</name>
</gene>
<comment type="caution">
    <text evidence="4">The sequence shown here is derived from an EMBL/GenBank/DDBJ whole genome shotgun (WGS) entry which is preliminary data.</text>
</comment>
<sequence>MILSDFDIKKLLEKGDLIIESDYNVEEQIGPASIDFRLGNTIKYYDRTQLSIVDLKKNIPVEAIRTFFVQDGESFIIHPGQFILGVTKEKISIPDYLVARCEGRSSLGRLGLMIHSTAGFIDPGFQGTITLEIKNISEIPIKLYPGMKVGQFAFEVLKTKAEIPYGQRKSSKYMNQDQVQTSIFSIETDF</sequence>
<feature type="binding site" evidence="3">
    <location>
        <position position="176"/>
    </location>
    <ligand>
        <name>dCTP</name>
        <dbReference type="ChEBI" id="CHEBI:61481"/>
    </ligand>
</feature>
<dbReference type="RefSeq" id="WP_213348727.1">
    <property type="nucleotide sequence ID" value="NZ_JAEDAM010000018.1"/>
</dbReference>
<evidence type="ECO:0000313" key="4">
    <source>
        <dbReference type="EMBL" id="MBS8121833.1"/>
    </source>
</evidence>
<dbReference type="EMBL" id="JAEDAM010000018">
    <property type="protein sequence ID" value="MBS8121833.1"/>
    <property type="molecule type" value="Genomic_DNA"/>
</dbReference>
<feature type="binding site" evidence="3">
    <location>
        <position position="151"/>
    </location>
    <ligand>
        <name>dCTP</name>
        <dbReference type="ChEBI" id="CHEBI:61481"/>
    </ligand>
</feature>
<accession>A0ABS5QKZ4</accession>
<evidence type="ECO:0000256" key="1">
    <source>
        <dbReference type="ARBA" id="ARBA00022801"/>
    </source>
</evidence>
<evidence type="ECO:0000313" key="5">
    <source>
        <dbReference type="Proteomes" id="UP000680365"/>
    </source>
</evidence>
<dbReference type="SUPFAM" id="SSF51283">
    <property type="entry name" value="dUTPase-like"/>
    <property type="match status" value="1"/>
</dbReference>
<feature type="active site" description="Proton donor/acceptor" evidence="3">
    <location>
        <position position="132"/>
    </location>
</feature>
<dbReference type="InterPro" id="IPR036157">
    <property type="entry name" value="dUTPase-like_sf"/>
</dbReference>
<keyword evidence="5" id="KW-1185">Reference proteome</keyword>
<comment type="function">
    <text evidence="3">Bifunctional enzyme that catalyzes both the deamination of dCTP to dUTP and the hydrolysis of dUTP to dUMP without releasing the toxic dUTP intermediate.</text>
</comment>
<comment type="similarity">
    <text evidence="3">Belongs to the dCTP deaminase family.</text>
</comment>
<dbReference type="Proteomes" id="UP000680365">
    <property type="component" value="Unassembled WGS sequence"/>
</dbReference>
<dbReference type="CDD" id="cd07557">
    <property type="entry name" value="trimeric_dUTPase"/>
    <property type="match status" value="1"/>
</dbReference>
<dbReference type="InterPro" id="IPR033704">
    <property type="entry name" value="dUTPase_trimeric"/>
</dbReference>
<dbReference type="NCBIfam" id="TIGR02274">
    <property type="entry name" value="dCTP_deam"/>
    <property type="match status" value="1"/>
</dbReference>
<dbReference type="Pfam" id="PF22769">
    <property type="entry name" value="DCD"/>
    <property type="match status" value="1"/>
</dbReference>
<feature type="binding site" evidence="3">
    <location>
        <position position="172"/>
    </location>
    <ligand>
        <name>dCTP</name>
        <dbReference type="ChEBI" id="CHEBI:61481"/>
    </ligand>
</feature>
<proteinExistence type="inferred from homology"/>
<keyword evidence="1 3" id="KW-0378">Hydrolase</keyword>
<evidence type="ECO:0000256" key="3">
    <source>
        <dbReference type="HAMAP-Rule" id="MF_00146"/>
    </source>
</evidence>
<protein>
    <recommendedName>
        <fullName evidence="3">dCTP deaminase, dUMP-forming</fullName>
        <ecNumber evidence="3">3.5.4.30</ecNumber>
    </recommendedName>
    <alternativeName>
        <fullName evidence="3">Bifunctional dCTP deaminase:dUTPase</fullName>
    </alternativeName>
    <alternativeName>
        <fullName evidence="3">DCD-DUT</fullName>
    </alternativeName>
</protein>
<reference evidence="4 5" key="1">
    <citation type="journal article" date="2021" name="Nat. Commun.">
        <title>Reductive evolution and unique predatory mode in the CPR bacterium Vampirococcus lugosii.</title>
        <authorList>
            <person name="Moreira D."/>
            <person name="Zivanovic Y."/>
            <person name="Lopez-Archilla A.I."/>
            <person name="Iniesto M."/>
            <person name="Lopez-Garcia P."/>
        </authorList>
    </citation>
    <scope>NUCLEOTIDE SEQUENCE [LARGE SCALE GENOMIC DNA]</scope>
    <source>
        <strain evidence="4">Chiprana</strain>
    </source>
</reference>
<organism evidence="4 5">
    <name type="scientific">Candidatus Vampirococcus lugosii</name>
    <dbReference type="NCBI Taxonomy" id="2789015"/>
    <lineage>
        <taxon>Bacteria</taxon>
        <taxon>Candidatus Absconditibacteriota</taxon>
        <taxon>Vampirococcus</taxon>
    </lineage>
</organism>
<dbReference type="InterPro" id="IPR011962">
    <property type="entry name" value="dCTP_deaminase"/>
</dbReference>
<feature type="binding site" evidence="3">
    <location>
        <begin position="104"/>
        <end position="109"/>
    </location>
    <ligand>
        <name>dCTP</name>
        <dbReference type="ChEBI" id="CHEBI:61481"/>
    </ligand>
</feature>
<keyword evidence="2 3" id="KW-0546">Nucleotide metabolism</keyword>
<dbReference type="GO" id="GO:0008829">
    <property type="term" value="F:dCTP deaminase activity"/>
    <property type="evidence" value="ECO:0007669"/>
    <property type="project" value="UniProtKB-EC"/>
</dbReference>
<dbReference type="EC" id="3.5.4.30" evidence="3"/>
<dbReference type="PANTHER" id="PTHR42680">
    <property type="entry name" value="DCTP DEAMINASE"/>
    <property type="match status" value="1"/>
</dbReference>
<comment type="catalytic activity">
    <reaction evidence="3">
        <text>dCTP + 2 H2O = dUMP + NH4(+) + diphosphate</text>
        <dbReference type="Rhea" id="RHEA:19205"/>
        <dbReference type="ChEBI" id="CHEBI:15377"/>
        <dbReference type="ChEBI" id="CHEBI:28938"/>
        <dbReference type="ChEBI" id="CHEBI:33019"/>
        <dbReference type="ChEBI" id="CHEBI:61481"/>
        <dbReference type="ChEBI" id="CHEBI:246422"/>
        <dbReference type="EC" id="3.5.4.30"/>
    </reaction>
</comment>
<keyword evidence="3" id="KW-0547">Nucleotide-binding</keyword>
<dbReference type="HAMAP" id="MF_00146">
    <property type="entry name" value="dCTP_deaminase"/>
    <property type="match status" value="1"/>
</dbReference>
<evidence type="ECO:0000256" key="2">
    <source>
        <dbReference type="ARBA" id="ARBA00023080"/>
    </source>
</evidence>
<comment type="pathway">
    <text evidence="3">Pyrimidine metabolism; dUMP biosynthesis; dUMP from dCTP: step 1/1.</text>
</comment>
<feature type="binding site" evidence="3">
    <location>
        <position position="165"/>
    </location>
    <ligand>
        <name>dCTP</name>
        <dbReference type="ChEBI" id="CHEBI:61481"/>
    </ligand>
</feature>
<comment type="subunit">
    <text evidence="3">Homotrimer.</text>
</comment>
<feature type="binding site" evidence="3">
    <location>
        <begin position="130"/>
        <end position="132"/>
    </location>
    <ligand>
        <name>dCTP</name>
        <dbReference type="ChEBI" id="CHEBI:61481"/>
    </ligand>
</feature>
<dbReference type="Gene3D" id="2.70.40.10">
    <property type="match status" value="1"/>
</dbReference>